<evidence type="ECO:0000313" key="2">
    <source>
        <dbReference type="EMBL" id="USW50007.1"/>
    </source>
</evidence>
<evidence type="ECO:0000256" key="1">
    <source>
        <dbReference type="SAM" id="MobiDB-lite"/>
    </source>
</evidence>
<feature type="compositionally biased region" description="Low complexity" evidence="1">
    <location>
        <begin position="53"/>
        <end position="66"/>
    </location>
</feature>
<sequence length="348" mass="37324">MSDTCGRSNTRGRGGRGAADDTAPKQSAPAAAPSTATLAPLSIPTPTPGGNNPISPSGLSPTLSSPEHSPIRLATGSTVKSEDWVSFKNEEQLNPFEFMVMNNLKVLANSIDGLRDAVIVVQGRAAQKEKAQNRNKKTVIREDDDELTTEQSTEKKALSELGGLKFAKSIPDSLEKFKEDTSNDSPLKKTKSTVAQTQALEYRKHVKEARDTARMEAADVEGAYLPLDDLYEELSKLSDETLRDWYIGQVKSLWPANRISGGTGAHGNVTSAAADNAEAASEASGATGSRGGRGGRGGRAKRPASALDGAEDSDIEDRSPTRRKITYTQEAEYDKEDVNESDVNMHMD</sequence>
<feature type="region of interest" description="Disordered" evidence="1">
    <location>
        <begin position="276"/>
        <end position="348"/>
    </location>
</feature>
<name>A0A9Q9AQ36_9PEZI</name>
<feature type="compositionally biased region" description="Low complexity" evidence="1">
    <location>
        <begin position="27"/>
        <end position="42"/>
    </location>
</feature>
<keyword evidence="3" id="KW-1185">Reference proteome</keyword>
<feature type="region of interest" description="Disordered" evidence="1">
    <location>
        <begin position="1"/>
        <end position="82"/>
    </location>
</feature>
<feature type="compositionally biased region" description="Low complexity" evidence="1">
    <location>
        <begin position="276"/>
        <end position="287"/>
    </location>
</feature>
<protein>
    <submittedName>
        <fullName evidence="2">Uncharacterized protein</fullName>
    </submittedName>
</protein>
<reference evidence="2" key="1">
    <citation type="submission" date="2022-06" db="EMBL/GenBank/DDBJ databases">
        <title>Complete genome sequences of two strains of the flax pathogen Septoria linicola.</title>
        <authorList>
            <person name="Lapalu N."/>
            <person name="Simon A."/>
            <person name="Demenou B."/>
            <person name="Paumier D."/>
            <person name="Guillot M.-P."/>
            <person name="Gout L."/>
            <person name="Valade R."/>
        </authorList>
    </citation>
    <scope>NUCLEOTIDE SEQUENCE</scope>
    <source>
        <strain evidence="2">SE15195</strain>
    </source>
</reference>
<organism evidence="2 3">
    <name type="scientific">Septoria linicola</name>
    <dbReference type="NCBI Taxonomy" id="215465"/>
    <lineage>
        <taxon>Eukaryota</taxon>
        <taxon>Fungi</taxon>
        <taxon>Dikarya</taxon>
        <taxon>Ascomycota</taxon>
        <taxon>Pezizomycotina</taxon>
        <taxon>Dothideomycetes</taxon>
        <taxon>Dothideomycetidae</taxon>
        <taxon>Mycosphaerellales</taxon>
        <taxon>Mycosphaerellaceae</taxon>
        <taxon>Septoria</taxon>
    </lineage>
</organism>
<gene>
    <name evidence="2" type="ORF">Slin15195_G033260</name>
</gene>
<proteinExistence type="predicted"/>
<evidence type="ECO:0000313" key="3">
    <source>
        <dbReference type="Proteomes" id="UP001056384"/>
    </source>
</evidence>
<dbReference type="EMBL" id="CP099419">
    <property type="protein sequence ID" value="USW50007.1"/>
    <property type="molecule type" value="Genomic_DNA"/>
</dbReference>
<dbReference type="AlphaFoldDB" id="A0A9Q9AQ36"/>
<accession>A0A9Q9AQ36</accession>
<dbReference type="Proteomes" id="UP001056384">
    <property type="component" value="Chromosome 2"/>
</dbReference>
<feature type="compositionally biased region" description="Acidic residues" evidence="1">
    <location>
        <begin position="331"/>
        <end position="340"/>
    </location>
</feature>